<evidence type="ECO:0000313" key="2">
    <source>
        <dbReference type="EMBL" id="RVU39350.1"/>
    </source>
</evidence>
<dbReference type="Pfam" id="PF04977">
    <property type="entry name" value="DivIC"/>
    <property type="match status" value="1"/>
</dbReference>
<dbReference type="RefSeq" id="WP_127764721.1">
    <property type="nucleotide sequence ID" value="NZ_SADE01000001.1"/>
</dbReference>
<accession>A0A3S2WVD0</accession>
<evidence type="ECO:0000313" key="3">
    <source>
        <dbReference type="Proteomes" id="UP000287447"/>
    </source>
</evidence>
<name>A0A3S2WVD0_9PROT</name>
<keyword evidence="3" id="KW-1185">Reference proteome</keyword>
<dbReference type="AlphaFoldDB" id="A0A3S2WVD0"/>
<evidence type="ECO:0000256" key="1">
    <source>
        <dbReference type="SAM" id="Coils"/>
    </source>
</evidence>
<reference evidence="3" key="1">
    <citation type="submission" date="2019-01" db="EMBL/GenBank/DDBJ databases">
        <title>Gri0909 isolated from a small marine red alga.</title>
        <authorList>
            <person name="Kim J."/>
            <person name="Jeong S.E."/>
            <person name="Jeon C.O."/>
        </authorList>
    </citation>
    <scope>NUCLEOTIDE SEQUENCE [LARGE SCALE GENOMIC DNA]</scope>
    <source>
        <strain evidence="3">Gri0909</strain>
    </source>
</reference>
<dbReference type="Proteomes" id="UP000287447">
    <property type="component" value="Unassembled WGS sequence"/>
</dbReference>
<feature type="coiled-coil region" evidence="1">
    <location>
        <begin position="41"/>
        <end position="75"/>
    </location>
</feature>
<dbReference type="EMBL" id="SADE01000001">
    <property type="protein sequence ID" value="RVU39350.1"/>
    <property type="molecule type" value="Genomic_DNA"/>
</dbReference>
<gene>
    <name evidence="2" type="ORF">EOI86_08950</name>
</gene>
<organism evidence="2 3">
    <name type="scientific">Hwanghaeella grinnelliae</name>
    <dbReference type="NCBI Taxonomy" id="2500179"/>
    <lineage>
        <taxon>Bacteria</taxon>
        <taxon>Pseudomonadati</taxon>
        <taxon>Pseudomonadota</taxon>
        <taxon>Alphaproteobacteria</taxon>
        <taxon>Rhodospirillales</taxon>
        <taxon>Rhodospirillaceae</taxon>
        <taxon>Hwanghaeella</taxon>
    </lineage>
</organism>
<dbReference type="OrthoDB" id="9815600at2"/>
<protein>
    <submittedName>
        <fullName evidence="2">Septum formation initiator family protein</fullName>
    </submittedName>
</protein>
<sequence>MAVIQELRRRSKQVVFPVIGACVLGYFTYHTVQGDRGLLAYGRLNQEVTRAKATLDSLQRERESLERRTDLLRNESLDLDMLEERARQSFDLVHQNDLVIFLPAKSN</sequence>
<keyword evidence="1" id="KW-0175">Coiled coil</keyword>
<proteinExistence type="predicted"/>
<comment type="caution">
    <text evidence="2">The sequence shown here is derived from an EMBL/GenBank/DDBJ whole genome shotgun (WGS) entry which is preliminary data.</text>
</comment>
<dbReference type="InterPro" id="IPR007060">
    <property type="entry name" value="FtsL/DivIC"/>
</dbReference>